<evidence type="ECO:0000256" key="6">
    <source>
        <dbReference type="ARBA" id="ARBA00023137"/>
    </source>
</evidence>
<gene>
    <name evidence="7" type="ORF">CGI_10011454</name>
</gene>
<dbReference type="Gene3D" id="1.10.510.10">
    <property type="entry name" value="Transferase(Phosphotransferase) domain 1"/>
    <property type="match status" value="1"/>
</dbReference>
<dbReference type="PRINTS" id="PR00109">
    <property type="entry name" value="TYRKINASE"/>
</dbReference>
<dbReference type="PANTHER" id="PTHR24416">
    <property type="entry name" value="TYROSINE-PROTEIN KINASE RECEPTOR"/>
    <property type="match status" value="1"/>
</dbReference>
<dbReference type="InterPro" id="IPR008266">
    <property type="entry name" value="Tyr_kinase_AS"/>
</dbReference>
<dbReference type="GO" id="GO:0005886">
    <property type="term" value="C:plasma membrane"/>
    <property type="evidence" value="ECO:0007669"/>
    <property type="project" value="TreeGrafter"/>
</dbReference>
<dbReference type="GO" id="GO:0005524">
    <property type="term" value="F:ATP binding"/>
    <property type="evidence" value="ECO:0007669"/>
    <property type="project" value="UniProtKB-KW"/>
</dbReference>
<dbReference type="InterPro" id="IPR001245">
    <property type="entry name" value="Ser-Thr/Tyr_kinase_cat_dom"/>
</dbReference>
<keyword evidence="2" id="KW-0808">Transferase</keyword>
<evidence type="ECO:0000256" key="1">
    <source>
        <dbReference type="ARBA" id="ARBA00022553"/>
    </source>
</evidence>
<dbReference type="PANTHER" id="PTHR24416:SF611">
    <property type="entry name" value="TYROSINE-PROTEIN KINASE TRANSMEMBRANE RECEPTOR ROR"/>
    <property type="match status" value="1"/>
</dbReference>
<evidence type="ECO:0000313" key="7">
    <source>
        <dbReference type="EMBL" id="EKC32639.1"/>
    </source>
</evidence>
<dbReference type="GO" id="GO:0004714">
    <property type="term" value="F:transmembrane receptor protein tyrosine kinase activity"/>
    <property type="evidence" value="ECO:0007669"/>
    <property type="project" value="TreeGrafter"/>
</dbReference>
<keyword evidence="1" id="KW-0597">Phosphoprotein</keyword>
<dbReference type="HOGENOM" id="CLU_000288_7_40_1"/>
<dbReference type="PIRSF" id="PIRSF000654">
    <property type="entry name" value="Integrin-linked_kinase"/>
    <property type="match status" value="1"/>
</dbReference>
<dbReference type="InterPro" id="IPR000719">
    <property type="entry name" value="Prot_kinase_dom"/>
</dbReference>
<dbReference type="GO" id="GO:0007169">
    <property type="term" value="P:cell surface receptor protein tyrosine kinase signaling pathway"/>
    <property type="evidence" value="ECO:0007669"/>
    <property type="project" value="TreeGrafter"/>
</dbReference>
<dbReference type="EMBL" id="JH818279">
    <property type="protein sequence ID" value="EKC32639.1"/>
    <property type="molecule type" value="Genomic_DNA"/>
</dbReference>
<dbReference type="PROSITE" id="PS50011">
    <property type="entry name" value="PROTEIN_KINASE_DOM"/>
    <property type="match status" value="1"/>
</dbReference>
<dbReference type="InterPro" id="IPR011009">
    <property type="entry name" value="Kinase-like_dom_sf"/>
</dbReference>
<evidence type="ECO:0000256" key="5">
    <source>
        <dbReference type="ARBA" id="ARBA00022840"/>
    </source>
</evidence>
<sequence length="223" mass="25698">MSEDETNKFVREGVTLAKLSHPNIVGLIGIVVQQQPMIVMEYVPGGDLHTYLTHLKGRPTYLPTLIKMCEDAACGMAYLEKKGVIHRDLAARNCLVDKSRVKINDFGMSREEDIYMRHSSDNFPVRWTAPESLTNEVYTSKSDVWSFGILMWEIFSRGDQPYPDISKNYTVAEKVKKGYNMDAPAETPEGCYNLMKNCWEFNPNDRYSFKRIKQELKVIHENM</sequence>
<dbReference type="Pfam" id="PF07714">
    <property type="entry name" value="PK_Tyr_Ser-Thr"/>
    <property type="match status" value="1"/>
</dbReference>
<dbReference type="SUPFAM" id="SSF56112">
    <property type="entry name" value="Protein kinase-like (PK-like)"/>
    <property type="match status" value="1"/>
</dbReference>
<dbReference type="InParanoid" id="K1QNL8"/>
<dbReference type="PROSITE" id="PS00109">
    <property type="entry name" value="PROTEIN_KINASE_TYR"/>
    <property type="match status" value="1"/>
</dbReference>
<name>K1QNL8_MAGGI</name>
<protein>
    <submittedName>
        <fullName evidence="7">Proto-oncogene tyrosine-protein kinase FER</fullName>
    </submittedName>
</protein>
<dbReference type="InterPro" id="IPR020635">
    <property type="entry name" value="Tyr_kinase_cat_dom"/>
</dbReference>
<evidence type="ECO:0000256" key="3">
    <source>
        <dbReference type="ARBA" id="ARBA00022741"/>
    </source>
</evidence>
<dbReference type="AlphaFoldDB" id="K1QNL8"/>
<keyword evidence="3" id="KW-0547">Nucleotide-binding</keyword>
<organism evidence="7">
    <name type="scientific">Magallana gigas</name>
    <name type="common">Pacific oyster</name>
    <name type="synonym">Crassostrea gigas</name>
    <dbReference type="NCBI Taxonomy" id="29159"/>
    <lineage>
        <taxon>Eukaryota</taxon>
        <taxon>Metazoa</taxon>
        <taxon>Spiralia</taxon>
        <taxon>Lophotrochozoa</taxon>
        <taxon>Mollusca</taxon>
        <taxon>Bivalvia</taxon>
        <taxon>Autobranchia</taxon>
        <taxon>Pteriomorphia</taxon>
        <taxon>Ostreida</taxon>
        <taxon>Ostreoidea</taxon>
        <taxon>Ostreidae</taxon>
        <taxon>Magallana</taxon>
    </lineage>
</organism>
<evidence type="ECO:0000256" key="2">
    <source>
        <dbReference type="ARBA" id="ARBA00022679"/>
    </source>
</evidence>
<dbReference type="InterPro" id="IPR050122">
    <property type="entry name" value="RTK"/>
</dbReference>
<keyword evidence="5" id="KW-0067">ATP-binding</keyword>
<proteinExistence type="predicted"/>
<keyword evidence="6" id="KW-0829">Tyrosine-protein kinase</keyword>
<keyword evidence="4 7" id="KW-0418">Kinase</keyword>
<dbReference type="GO" id="GO:0043235">
    <property type="term" value="C:receptor complex"/>
    <property type="evidence" value="ECO:0007669"/>
    <property type="project" value="TreeGrafter"/>
</dbReference>
<reference evidence="7" key="1">
    <citation type="journal article" date="2012" name="Nature">
        <title>The oyster genome reveals stress adaptation and complexity of shell formation.</title>
        <authorList>
            <person name="Zhang G."/>
            <person name="Fang X."/>
            <person name="Guo X."/>
            <person name="Li L."/>
            <person name="Luo R."/>
            <person name="Xu F."/>
            <person name="Yang P."/>
            <person name="Zhang L."/>
            <person name="Wang X."/>
            <person name="Qi H."/>
            <person name="Xiong Z."/>
            <person name="Que H."/>
            <person name="Xie Y."/>
            <person name="Holland P.W."/>
            <person name="Paps J."/>
            <person name="Zhu Y."/>
            <person name="Wu F."/>
            <person name="Chen Y."/>
            <person name="Wang J."/>
            <person name="Peng C."/>
            <person name="Meng J."/>
            <person name="Yang L."/>
            <person name="Liu J."/>
            <person name="Wen B."/>
            <person name="Zhang N."/>
            <person name="Huang Z."/>
            <person name="Zhu Q."/>
            <person name="Feng Y."/>
            <person name="Mount A."/>
            <person name="Hedgecock D."/>
            <person name="Xu Z."/>
            <person name="Liu Y."/>
            <person name="Domazet-Loso T."/>
            <person name="Du Y."/>
            <person name="Sun X."/>
            <person name="Zhang S."/>
            <person name="Liu B."/>
            <person name="Cheng P."/>
            <person name="Jiang X."/>
            <person name="Li J."/>
            <person name="Fan D."/>
            <person name="Wang W."/>
            <person name="Fu W."/>
            <person name="Wang T."/>
            <person name="Wang B."/>
            <person name="Zhang J."/>
            <person name="Peng Z."/>
            <person name="Li Y."/>
            <person name="Li N."/>
            <person name="Wang J."/>
            <person name="Chen M."/>
            <person name="He Y."/>
            <person name="Tan F."/>
            <person name="Song X."/>
            <person name="Zheng Q."/>
            <person name="Huang R."/>
            <person name="Yang H."/>
            <person name="Du X."/>
            <person name="Chen L."/>
            <person name="Yang M."/>
            <person name="Gaffney P.M."/>
            <person name="Wang S."/>
            <person name="Luo L."/>
            <person name="She Z."/>
            <person name="Ming Y."/>
            <person name="Huang W."/>
            <person name="Zhang S."/>
            <person name="Huang B."/>
            <person name="Zhang Y."/>
            <person name="Qu T."/>
            <person name="Ni P."/>
            <person name="Miao G."/>
            <person name="Wang J."/>
            <person name="Wang Q."/>
            <person name="Steinberg C.E."/>
            <person name="Wang H."/>
            <person name="Li N."/>
            <person name="Qian L."/>
            <person name="Zhang G."/>
            <person name="Li Y."/>
            <person name="Yang H."/>
            <person name="Liu X."/>
            <person name="Wang J."/>
            <person name="Yin Y."/>
            <person name="Wang J."/>
        </authorList>
    </citation>
    <scope>NUCLEOTIDE SEQUENCE [LARGE SCALE GENOMIC DNA]</scope>
    <source>
        <strain evidence="7">05x7-T-G4-1.051#20</strain>
    </source>
</reference>
<dbReference type="FunFam" id="1.10.510.10:FF:000554">
    <property type="entry name" value="Predicted protein"/>
    <property type="match status" value="1"/>
</dbReference>
<dbReference type="SMART" id="SM00219">
    <property type="entry name" value="TyrKc"/>
    <property type="match status" value="1"/>
</dbReference>
<accession>K1QNL8</accession>
<evidence type="ECO:0000256" key="4">
    <source>
        <dbReference type="ARBA" id="ARBA00022777"/>
    </source>
</evidence>